<dbReference type="InterPro" id="IPR011010">
    <property type="entry name" value="DNA_brk_join_enz"/>
</dbReference>
<evidence type="ECO:0000256" key="1">
    <source>
        <dbReference type="ARBA" id="ARBA00023172"/>
    </source>
</evidence>
<dbReference type="Proteomes" id="UP001634747">
    <property type="component" value="Unassembled WGS sequence"/>
</dbReference>
<organism evidence="3 4">
    <name type="scientific">Terriglobus aquaticus</name>
    <dbReference type="NCBI Taxonomy" id="940139"/>
    <lineage>
        <taxon>Bacteria</taxon>
        <taxon>Pseudomonadati</taxon>
        <taxon>Acidobacteriota</taxon>
        <taxon>Terriglobia</taxon>
        <taxon>Terriglobales</taxon>
        <taxon>Acidobacteriaceae</taxon>
        <taxon>Terriglobus</taxon>
    </lineage>
</organism>
<dbReference type="PROSITE" id="PS51898">
    <property type="entry name" value="TYR_RECOMBINASE"/>
    <property type="match status" value="1"/>
</dbReference>
<dbReference type="EMBL" id="JBJYXY010000001">
    <property type="protein sequence ID" value="MFN2975439.1"/>
    <property type="molecule type" value="Genomic_DNA"/>
</dbReference>
<accession>A0ABW9KI10</accession>
<comment type="caution">
    <text evidence="3">The sequence shown here is derived from an EMBL/GenBank/DDBJ whole genome shotgun (WGS) entry which is preliminary data.</text>
</comment>
<dbReference type="PANTHER" id="PTHR30349:SF64">
    <property type="entry name" value="PROPHAGE INTEGRASE INTD-RELATED"/>
    <property type="match status" value="1"/>
</dbReference>
<dbReference type="Pfam" id="PF00589">
    <property type="entry name" value="Phage_integrase"/>
    <property type="match status" value="1"/>
</dbReference>
<keyword evidence="1" id="KW-0233">DNA recombination</keyword>
<dbReference type="Gene3D" id="1.10.443.10">
    <property type="entry name" value="Intergrase catalytic core"/>
    <property type="match status" value="1"/>
</dbReference>
<name>A0ABW9KI10_9BACT</name>
<reference evidence="3 4" key="1">
    <citation type="submission" date="2024-12" db="EMBL/GenBank/DDBJ databases">
        <authorList>
            <person name="Lee Y."/>
        </authorList>
    </citation>
    <scope>NUCLEOTIDE SEQUENCE [LARGE SCALE GENOMIC DNA]</scope>
    <source>
        <strain evidence="3 4">03SUJ4</strain>
    </source>
</reference>
<dbReference type="RefSeq" id="WP_263413036.1">
    <property type="nucleotide sequence ID" value="NZ_BAABBH010000001.1"/>
</dbReference>
<protein>
    <submittedName>
        <fullName evidence="3">Tyrosine-type recombinase/integrase</fullName>
    </submittedName>
</protein>
<dbReference type="InterPro" id="IPR013762">
    <property type="entry name" value="Integrase-like_cat_sf"/>
</dbReference>
<feature type="domain" description="Tyr recombinase" evidence="2">
    <location>
        <begin position="82"/>
        <end position="278"/>
    </location>
</feature>
<evidence type="ECO:0000259" key="2">
    <source>
        <dbReference type="PROSITE" id="PS51898"/>
    </source>
</evidence>
<dbReference type="PANTHER" id="PTHR30349">
    <property type="entry name" value="PHAGE INTEGRASE-RELATED"/>
    <property type="match status" value="1"/>
</dbReference>
<dbReference type="InterPro" id="IPR002104">
    <property type="entry name" value="Integrase_catalytic"/>
</dbReference>
<proteinExistence type="predicted"/>
<dbReference type="InterPro" id="IPR050090">
    <property type="entry name" value="Tyrosine_recombinase_XerCD"/>
</dbReference>
<dbReference type="SUPFAM" id="SSF56349">
    <property type="entry name" value="DNA breaking-rejoining enzymes"/>
    <property type="match status" value="1"/>
</dbReference>
<gene>
    <name evidence="3" type="ORF">ACK2TP_06670</name>
</gene>
<keyword evidence="4" id="KW-1185">Reference proteome</keyword>
<sequence length="290" mass="32778">MRAAKTFAACKNMLGLFAGRYGSRLVADISRNDILQHMLHLKAKGLSDRTVFNHVARINSLLIGNGTARVLRPADWPRYDEKVVSAYHPDQVAKLLQAATTRQRILFTFFLATSFREQEVTHCTWDDVDFRNKVISARSKPAYKFRLKDKEERSVPVPDSLIKELENLKAGSQSSLLFPSKSGAPNRHHLRELQRLAFHAGLNCNSCVTRGGQRCSSKAVCRRWGLHEFRRTLATSHAEAGVPATTIQRWLGHSDLTTTLRYLAAADLRSDRTRSQVNASFSFLEEPECR</sequence>
<evidence type="ECO:0000313" key="4">
    <source>
        <dbReference type="Proteomes" id="UP001634747"/>
    </source>
</evidence>
<evidence type="ECO:0000313" key="3">
    <source>
        <dbReference type="EMBL" id="MFN2975439.1"/>
    </source>
</evidence>